<evidence type="ECO:0000313" key="5">
    <source>
        <dbReference type="Proteomes" id="UP000093366"/>
    </source>
</evidence>
<dbReference type="AlphaFoldDB" id="A0A1C0TSE5"/>
<dbReference type="Gene3D" id="1.10.357.10">
    <property type="entry name" value="Tetracycline Repressor, domain 2"/>
    <property type="match status" value="1"/>
</dbReference>
<feature type="DNA-binding region" description="H-T-H motif" evidence="2">
    <location>
        <begin position="39"/>
        <end position="58"/>
    </location>
</feature>
<dbReference type="EMBL" id="MAUJ01000002">
    <property type="protein sequence ID" value="OCQ22179.1"/>
    <property type="molecule type" value="Genomic_DNA"/>
</dbReference>
<feature type="domain" description="HTH tetR-type" evidence="3">
    <location>
        <begin position="17"/>
        <end position="76"/>
    </location>
</feature>
<evidence type="ECO:0000256" key="2">
    <source>
        <dbReference type="PROSITE-ProRule" id="PRU00335"/>
    </source>
</evidence>
<gene>
    <name evidence="4" type="ORF">A7985_10350</name>
</gene>
<sequence>MTSEVKKRGRPQKVQNGLNKSLIVTTAKKMMAQNGSIPSIRKLSAQLNVDAMAIYYYFKNKDALLEAITTSLIEDIHTPADSGDWRKELLTLSKSYLATLSKYDGLLQTLLSMKSDSPAEVFIGRFEKIITPLKLEKKQQKAFLDLLVDYLHGFSLAMSCDKSNTLTIDDIDISISFLFNGLDFQND</sequence>
<reference evidence="5" key="1">
    <citation type="submission" date="2016-07" db="EMBL/GenBank/DDBJ databases">
        <authorList>
            <person name="Florea S."/>
            <person name="Webb J.S."/>
            <person name="Jaromczyk J."/>
            <person name="Schardl C.L."/>
        </authorList>
    </citation>
    <scope>NUCLEOTIDE SEQUENCE [LARGE SCALE GENOMIC DNA]</scope>
    <source>
        <strain evidence="5">IPB1</strain>
    </source>
</reference>
<protein>
    <submittedName>
        <fullName evidence="4">Transcriptional regulator</fullName>
    </submittedName>
</protein>
<dbReference type="SUPFAM" id="SSF46689">
    <property type="entry name" value="Homeodomain-like"/>
    <property type="match status" value="1"/>
</dbReference>
<dbReference type="InterPro" id="IPR009057">
    <property type="entry name" value="Homeodomain-like_sf"/>
</dbReference>
<dbReference type="OrthoDB" id="329481at2"/>
<proteinExistence type="predicted"/>
<dbReference type="PRINTS" id="PR00455">
    <property type="entry name" value="HTHTETR"/>
</dbReference>
<keyword evidence="1 2" id="KW-0238">DNA-binding</keyword>
<dbReference type="PROSITE" id="PS50977">
    <property type="entry name" value="HTH_TETR_2"/>
    <property type="match status" value="1"/>
</dbReference>
<organism evidence="4 5">
    <name type="scientific">Pseudoalteromonas luteoviolacea</name>
    <dbReference type="NCBI Taxonomy" id="43657"/>
    <lineage>
        <taxon>Bacteria</taxon>
        <taxon>Pseudomonadati</taxon>
        <taxon>Pseudomonadota</taxon>
        <taxon>Gammaproteobacteria</taxon>
        <taxon>Alteromonadales</taxon>
        <taxon>Pseudoalteromonadaceae</taxon>
        <taxon>Pseudoalteromonas</taxon>
    </lineage>
</organism>
<dbReference type="InterPro" id="IPR001647">
    <property type="entry name" value="HTH_TetR"/>
</dbReference>
<dbReference type="GO" id="GO:0003677">
    <property type="term" value="F:DNA binding"/>
    <property type="evidence" value="ECO:0007669"/>
    <property type="project" value="UniProtKB-UniRule"/>
</dbReference>
<accession>A0A1C0TSE5</accession>
<evidence type="ECO:0000256" key="1">
    <source>
        <dbReference type="ARBA" id="ARBA00023125"/>
    </source>
</evidence>
<comment type="caution">
    <text evidence="4">The sequence shown here is derived from an EMBL/GenBank/DDBJ whole genome shotgun (WGS) entry which is preliminary data.</text>
</comment>
<name>A0A1C0TSE5_9GAMM</name>
<dbReference type="Proteomes" id="UP000093366">
    <property type="component" value="Unassembled WGS sequence"/>
</dbReference>
<dbReference type="RefSeq" id="WP_065790379.1">
    <property type="nucleotide sequence ID" value="NZ_MAUJ01000002.1"/>
</dbReference>
<dbReference type="Pfam" id="PF00440">
    <property type="entry name" value="TetR_N"/>
    <property type="match status" value="1"/>
</dbReference>
<evidence type="ECO:0000259" key="3">
    <source>
        <dbReference type="PROSITE" id="PS50977"/>
    </source>
</evidence>
<evidence type="ECO:0000313" key="4">
    <source>
        <dbReference type="EMBL" id="OCQ22179.1"/>
    </source>
</evidence>